<name>A0ABP9XWY0_9FUNG</name>
<feature type="compositionally biased region" description="Low complexity" evidence="1">
    <location>
        <begin position="92"/>
        <end position="105"/>
    </location>
</feature>
<dbReference type="PROSITE" id="PS00028">
    <property type="entry name" value="ZINC_FINGER_C2H2_1"/>
    <property type="match status" value="2"/>
</dbReference>
<comment type="caution">
    <text evidence="3">The sequence shown here is derived from an EMBL/GenBank/DDBJ whole genome shotgun (WGS) entry which is preliminary data.</text>
</comment>
<accession>A0ABP9XWY0</accession>
<dbReference type="SMART" id="SM00355">
    <property type="entry name" value="ZnF_C2H2"/>
    <property type="match status" value="2"/>
</dbReference>
<dbReference type="InterPro" id="IPR013087">
    <property type="entry name" value="Znf_C2H2_type"/>
</dbReference>
<feature type="compositionally biased region" description="Polar residues" evidence="1">
    <location>
        <begin position="108"/>
        <end position="117"/>
    </location>
</feature>
<feature type="region of interest" description="Disordered" evidence="1">
    <location>
        <begin position="68"/>
        <end position="117"/>
    </location>
</feature>
<keyword evidence="4" id="KW-1185">Reference proteome</keyword>
<protein>
    <recommendedName>
        <fullName evidence="2">C2H2-type domain-containing protein</fullName>
    </recommendedName>
</protein>
<feature type="domain" description="C2H2-type" evidence="2">
    <location>
        <begin position="50"/>
        <end position="71"/>
    </location>
</feature>
<dbReference type="Proteomes" id="UP001476247">
    <property type="component" value="Unassembled WGS sequence"/>
</dbReference>
<dbReference type="Gene3D" id="3.30.160.60">
    <property type="entry name" value="Classic Zinc Finger"/>
    <property type="match status" value="1"/>
</dbReference>
<dbReference type="EMBL" id="BAABUJ010000011">
    <property type="protein sequence ID" value="GAA5798895.1"/>
    <property type="molecule type" value="Genomic_DNA"/>
</dbReference>
<feature type="domain" description="C2H2-type" evidence="2">
    <location>
        <begin position="6"/>
        <end position="27"/>
    </location>
</feature>
<evidence type="ECO:0000313" key="4">
    <source>
        <dbReference type="Proteomes" id="UP001476247"/>
    </source>
</evidence>
<proteinExistence type="predicted"/>
<evidence type="ECO:0000313" key="3">
    <source>
        <dbReference type="EMBL" id="GAA5798895.1"/>
    </source>
</evidence>
<sequence>MSPLSCDICNLTFDSVTELSNHNYDIHVDLVKVSLNETLSISRVDGRFDCPKCPSKLSTPTTFNRHLINKHNGRCSPVSNKRKRSEVDDTDNNNNSDDGGDTSVNGHGPSSLSESNGYLLTDYDRSVLMATGVMDRSKAHQKGILVMVLIMGVKPIILKTESGEKIYMLTNQKTIYKLVTDQPGRGVWLQPV</sequence>
<reference evidence="3 4" key="1">
    <citation type="submission" date="2024-04" db="EMBL/GenBank/DDBJ databases">
        <title>genome sequences of Mucor flavus KT1a and Helicostylum pulchrum KT1b strains isolation_sourced from the surface of a dry-aged beef.</title>
        <authorList>
            <person name="Toyotome T."/>
            <person name="Hosono M."/>
            <person name="Torimaru M."/>
            <person name="Fukuda K."/>
            <person name="Mikami N."/>
        </authorList>
    </citation>
    <scope>NUCLEOTIDE SEQUENCE [LARGE SCALE GENOMIC DNA]</scope>
    <source>
        <strain evidence="3 4">KT1b</strain>
    </source>
</reference>
<organism evidence="3 4">
    <name type="scientific">Helicostylum pulchrum</name>
    <dbReference type="NCBI Taxonomy" id="562976"/>
    <lineage>
        <taxon>Eukaryota</taxon>
        <taxon>Fungi</taxon>
        <taxon>Fungi incertae sedis</taxon>
        <taxon>Mucoromycota</taxon>
        <taxon>Mucoromycotina</taxon>
        <taxon>Mucoromycetes</taxon>
        <taxon>Mucorales</taxon>
        <taxon>Mucorineae</taxon>
        <taxon>Mucoraceae</taxon>
        <taxon>Helicostylum</taxon>
    </lineage>
</organism>
<evidence type="ECO:0000259" key="2">
    <source>
        <dbReference type="PROSITE" id="PS00028"/>
    </source>
</evidence>
<gene>
    <name evidence="3" type="ORF">HPULCUR_004302</name>
</gene>
<evidence type="ECO:0000256" key="1">
    <source>
        <dbReference type="SAM" id="MobiDB-lite"/>
    </source>
</evidence>